<feature type="non-terminal residue" evidence="4">
    <location>
        <position position="1"/>
    </location>
</feature>
<evidence type="ECO:0000259" key="3">
    <source>
        <dbReference type="Pfam" id="PF01555"/>
    </source>
</evidence>
<organism evidence="4">
    <name type="scientific">marine sediment metagenome</name>
    <dbReference type="NCBI Taxonomy" id="412755"/>
    <lineage>
        <taxon>unclassified sequences</taxon>
        <taxon>metagenomes</taxon>
        <taxon>ecological metagenomes</taxon>
    </lineage>
</organism>
<dbReference type="InterPro" id="IPR038713">
    <property type="entry name" value="Terminase_Gp1_N_sf"/>
</dbReference>
<dbReference type="AlphaFoldDB" id="A0A0F9ALW5"/>
<dbReference type="GO" id="GO:0008170">
    <property type="term" value="F:N-methyltransferase activity"/>
    <property type="evidence" value="ECO:0007669"/>
    <property type="project" value="InterPro"/>
</dbReference>
<sequence length="254" mass="29247">AQLDQNKAARMAGYSEKYVRKQSYLLFQREDVKKEIARRQARIAKRFEVTYDRTIIELAKVAYANLGDYMSIDKDTGVILIEGKDLNELDYEQLAALGEVTTETHTQGKGDDRERVTKVKVKLHNKLTALDMLMRHSGQSKEKQPLDGAVSLIDRILAGRERTRAREKDDERHICPLQLDVIARCLELWTNKGDIVLSPFAGIGSEGYESVKMERKFIGIELKKSYYDIAVRNLESLKNKRQSLGLTRRRRRSE</sequence>
<dbReference type="GO" id="GO:0003677">
    <property type="term" value="F:DNA binding"/>
    <property type="evidence" value="ECO:0007669"/>
    <property type="project" value="InterPro"/>
</dbReference>
<dbReference type="Pfam" id="PF03592">
    <property type="entry name" value="Terminase_2"/>
    <property type="match status" value="1"/>
</dbReference>
<dbReference type="GO" id="GO:0032259">
    <property type="term" value="P:methylation"/>
    <property type="evidence" value="ECO:0007669"/>
    <property type="project" value="UniProtKB-KW"/>
</dbReference>
<evidence type="ECO:0000313" key="4">
    <source>
        <dbReference type="EMBL" id="KKL10375.1"/>
    </source>
</evidence>
<keyword evidence="1" id="KW-0489">Methyltransferase</keyword>
<dbReference type="InterPro" id="IPR002941">
    <property type="entry name" value="DNA_methylase_N4/N6"/>
</dbReference>
<accession>A0A0F9ALW5</accession>
<dbReference type="Pfam" id="PF01555">
    <property type="entry name" value="N6_N4_Mtase"/>
    <property type="match status" value="1"/>
</dbReference>
<feature type="domain" description="DNA methylase N-4/N-6" evidence="3">
    <location>
        <begin position="164"/>
        <end position="231"/>
    </location>
</feature>
<dbReference type="Gene3D" id="1.10.10.1400">
    <property type="entry name" value="Terminase, small subunit, N-terminal DNA-binding domain, HTH motif"/>
    <property type="match status" value="1"/>
</dbReference>
<gene>
    <name evidence="4" type="ORF">LCGC14_2556460</name>
</gene>
<protein>
    <recommendedName>
        <fullName evidence="3">DNA methylase N-4/N-6 domain-containing protein</fullName>
    </recommendedName>
</protein>
<reference evidence="4" key="1">
    <citation type="journal article" date="2015" name="Nature">
        <title>Complex archaea that bridge the gap between prokaryotes and eukaryotes.</title>
        <authorList>
            <person name="Spang A."/>
            <person name="Saw J.H."/>
            <person name="Jorgensen S.L."/>
            <person name="Zaremba-Niedzwiedzka K."/>
            <person name="Martijn J."/>
            <person name="Lind A.E."/>
            <person name="van Eijk R."/>
            <person name="Schleper C."/>
            <person name="Guy L."/>
            <person name="Ettema T.J."/>
        </authorList>
    </citation>
    <scope>NUCLEOTIDE SEQUENCE</scope>
</reference>
<proteinExistence type="predicted"/>
<dbReference type="EMBL" id="LAZR01042086">
    <property type="protein sequence ID" value="KKL10375.1"/>
    <property type="molecule type" value="Genomic_DNA"/>
</dbReference>
<dbReference type="InterPro" id="IPR005335">
    <property type="entry name" value="Terminase_ssu"/>
</dbReference>
<dbReference type="InterPro" id="IPR001091">
    <property type="entry name" value="RM_Methyltransferase"/>
</dbReference>
<dbReference type="Gene3D" id="3.40.50.150">
    <property type="entry name" value="Vaccinia Virus protein VP39"/>
    <property type="match status" value="1"/>
</dbReference>
<dbReference type="InterPro" id="IPR029063">
    <property type="entry name" value="SAM-dependent_MTases_sf"/>
</dbReference>
<keyword evidence="2" id="KW-0808">Transferase</keyword>
<dbReference type="GO" id="GO:0051276">
    <property type="term" value="P:chromosome organization"/>
    <property type="evidence" value="ECO:0007669"/>
    <property type="project" value="InterPro"/>
</dbReference>
<evidence type="ECO:0000256" key="2">
    <source>
        <dbReference type="ARBA" id="ARBA00022679"/>
    </source>
</evidence>
<name>A0A0F9ALW5_9ZZZZ</name>
<evidence type="ECO:0000256" key="1">
    <source>
        <dbReference type="ARBA" id="ARBA00022603"/>
    </source>
</evidence>
<dbReference type="PRINTS" id="PR00508">
    <property type="entry name" value="S21N4MTFRASE"/>
</dbReference>
<comment type="caution">
    <text evidence="4">The sequence shown here is derived from an EMBL/GenBank/DDBJ whole genome shotgun (WGS) entry which is preliminary data.</text>
</comment>
<dbReference type="SUPFAM" id="SSF53335">
    <property type="entry name" value="S-adenosyl-L-methionine-dependent methyltransferases"/>
    <property type="match status" value="1"/>
</dbReference>